<gene>
    <name evidence="1" type="ORF">R3P38DRAFT_2793617</name>
    <name evidence="2" type="ORF">R3P38DRAFT_3204344</name>
</gene>
<dbReference type="AlphaFoldDB" id="A0AAW0ARR9"/>
<evidence type="ECO:0000313" key="3">
    <source>
        <dbReference type="Proteomes" id="UP001362999"/>
    </source>
</evidence>
<evidence type="ECO:0000313" key="2">
    <source>
        <dbReference type="EMBL" id="KAK7015795.1"/>
    </source>
</evidence>
<protein>
    <submittedName>
        <fullName evidence="2">Uncharacterized protein</fullName>
    </submittedName>
</protein>
<sequence length="130" mass="14351">MSLLPSPLSLEHAAAGPLKIPLWSEKRGWISLVPPFGFRPRGSRHRAIYISTLPAAFQTNAFLEWDPINVVFSLQYHLVVVLFDLLITLAYINAVYSPLQEARSVPRQPEIYSSGVSGKGSVMRTSGKSA</sequence>
<reference evidence="2 3" key="1">
    <citation type="journal article" date="2024" name="J Genomics">
        <title>Draft genome sequencing and assembly of Favolaschia claudopus CIRM-BRFM 2984 isolated from oak limbs.</title>
        <authorList>
            <person name="Navarro D."/>
            <person name="Drula E."/>
            <person name="Chaduli D."/>
            <person name="Cazenave R."/>
            <person name="Ahrendt S."/>
            <person name="Wang J."/>
            <person name="Lipzen A."/>
            <person name="Daum C."/>
            <person name="Barry K."/>
            <person name="Grigoriev I.V."/>
            <person name="Favel A."/>
            <person name="Rosso M.N."/>
            <person name="Martin F."/>
        </authorList>
    </citation>
    <scope>NUCLEOTIDE SEQUENCE [LARGE SCALE GENOMIC DNA]</scope>
    <source>
        <strain evidence="2 3">CIRM-BRFM 2984</strain>
    </source>
</reference>
<name>A0AAW0ARR9_9AGAR</name>
<keyword evidence="3" id="KW-1185">Reference proteome</keyword>
<comment type="caution">
    <text evidence="2">The sequence shown here is derived from an EMBL/GenBank/DDBJ whole genome shotgun (WGS) entry which is preliminary data.</text>
</comment>
<dbReference type="EMBL" id="JAWWNJ010000074">
    <property type="protein sequence ID" value="KAK7006950.1"/>
    <property type="molecule type" value="Genomic_DNA"/>
</dbReference>
<dbReference type="Proteomes" id="UP001362999">
    <property type="component" value="Unassembled WGS sequence"/>
</dbReference>
<organism evidence="2 3">
    <name type="scientific">Favolaschia claudopus</name>
    <dbReference type="NCBI Taxonomy" id="2862362"/>
    <lineage>
        <taxon>Eukaryota</taxon>
        <taxon>Fungi</taxon>
        <taxon>Dikarya</taxon>
        <taxon>Basidiomycota</taxon>
        <taxon>Agaricomycotina</taxon>
        <taxon>Agaricomycetes</taxon>
        <taxon>Agaricomycetidae</taxon>
        <taxon>Agaricales</taxon>
        <taxon>Marasmiineae</taxon>
        <taxon>Mycenaceae</taxon>
        <taxon>Favolaschia</taxon>
    </lineage>
</organism>
<accession>A0AAW0ARR9</accession>
<evidence type="ECO:0000313" key="1">
    <source>
        <dbReference type="EMBL" id="KAK7006950.1"/>
    </source>
</evidence>
<proteinExistence type="predicted"/>
<dbReference type="EMBL" id="JAWWNJ010000053">
    <property type="protein sequence ID" value="KAK7015795.1"/>
    <property type="molecule type" value="Genomic_DNA"/>
</dbReference>